<dbReference type="EMBL" id="JABFTP020000144">
    <property type="protein sequence ID" value="KAL3281147.1"/>
    <property type="molecule type" value="Genomic_DNA"/>
</dbReference>
<accession>A0ABD2NRN4</accession>
<gene>
    <name evidence="1" type="ORF">HHI36_004366</name>
</gene>
<protein>
    <recommendedName>
        <fullName evidence="3">Secreted protein</fullName>
    </recommendedName>
</protein>
<dbReference type="Proteomes" id="UP001516400">
    <property type="component" value="Unassembled WGS sequence"/>
</dbReference>
<keyword evidence="2" id="KW-1185">Reference proteome</keyword>
<proteinExistence type="predicted"/>
<comment type="caution">
    <text evidence="1">The sequence shown here is derived from an EMBL/GenBank/DDBJ whole genome shotgun (WGS) entry which is preliminary data.</text>
</comment>
<organism evidence="1 2">
    <name type="scientific">Cryptolaemus montrouzieri</name>
    <dbReference type="NCBI Taxonomy" id="559131"/>
    <lineage>
        <taxon>Eukaryota</taxon>
        <taxon>Metazoa</taxon>
        <taxon>Ecdysozoa</taxon>
        <taxon>Arthropoda</taxon>
        <taxon>Hexapoda</taxon>
        <taxon>Insecta</taxon>
        <taxon>Pterygota</taxon>
        <taxon>Neoptera</taxon>
        <taxon>Endopterygota</taxon>
        <taxon>Coleoptera</taxon>
        <taxon>Polyphaga</taxon>
        <taxon>Cucujiformia</taxon>
        <taxon>Coccinelloidea</taxon>
        <taxon>Coccinellidae</taxon>
        <taxon>Scymninae</taxon>
        <taxon>Scymnini</taxon>
        <taxon>Cryptolaemus</taxon>
    </lineage>
</organism>
<dbReference type="AlphaFoldDB" id="A0ABD2NRN4"/>
<evidence type="ECO:0000313" key="1">
    <source>
        <dbReference type="EMBL" id="KAL3281147.1"/>
    </source>
</evidence>
<reference evidence="1 2" key="1">
    <citation type="journal article" date="2021" name="BMC Biol.">
        <title>Horizontally acquired antibacterial genes associated with adaptive radiation of ladybird beetles.</title>
        <authorList>
            <person name="Li H.S."/>
            <person name="Tang X.F."/>
            <person name="Huang Y.H."/>
            <person name="Xu Z.Y."/>
            <person name="Chen M.L."/>
            <person name="Du X.Y."/>
            <person name="Qiu B.Y."/>
            <person name="Chen P.T."/>
            <person name="Zhang W."/>
            <person name="Slipinski A."/>
            <person name="Escalona H.E."/>
            <person name="Waterhouse R.M."/>
            <person name="Zwick A."/>
            <person name="Pang H."/>
        </authorList>
    </citation>
    <scope>NUCLEOTIDE SEQUENCE [LARGE SCALE GENOMIC DNA]</scope>
    <source>
        <strain evidence="1">SYSU2018</strain>
    </source>
</reference>
<sequence length="74" mass="8412">MAWYAVLHISAQLIIHVSTTSLPLFKAFYFVTDIPKCRLIISATLIANPGMRPLKHLQLSKDMLRTVTKLWCKG</sequence>
<name>A0ABD2NRN4_9CUCU</name>
<evidence type="ECO:0008006" key="3">
    <source>
        <dbReference type="Google" id="ProtNLM"/>
    </source>
</evidence>
<evidence type="ECO:0000313" key="2">
    <source>
        <dbReference type="Proteomes" id="UP001516400"/>
    </source>
</evidence>
<feature type="non-terminal residue" evidence="1">
    <location>
        <position position="74"/>
    </location>
</feature>